<evidence type="ECO:0000313" key="3">
    <source>
        <dbReference type="EMBL" id="APX98552.1"/>
    </source>
</evidence>
<sequence>MRQHQSSKTDSNSSRLNALEGLWSGTPRKALIAVFFAVLMVASMPAMPAAASGMDAGAEVEPEPQLSGEEDLNSLEDAQLEQTIETTDEENSSYFTDFEDYEAGDEPSEWQSVEGHEEIADEGFLTDNSLSVEDDTSGTSPDGRVMWEDGPTIDTSANFEVSGTSRADMGDSRTRIGIGDVEDRTDEDQISLVFSEENGETYLQTDPTDDPEGDTIGTSFEGEWADWRIQVDGGDVTAKVWESGTDEPEDWQLEDSFEEFEGEFFASAGHTDNNRELFVDQIDGGGNSLSGQVVDQSGEPIENSTVEGLGTNHDALNDTVEDAEAEAEQLLDDASDPFPDEWEDDFNLIDEDIFEDDPGDFADEMFNLETDLDDLLGDVGGEYAAVHTEDDWDMNAQRGTWASETLLDMQQVDPDLGEPHLVVDEGEQLVLSKWDATESGGLVSDREDSIDDALPGRTTSGEIVVEQLSMSGETTSTYERQTQPRVETTGSYSLSTKEHEAATLNPSEGIYRIYPEGNEAAAYFLIVGDPEDMVSNIVHDLEDEAGELTDRAQEIQDNIGDGIFERRTTTTDENGEFDLRMQSGVERATVQTYRADGEQLTDITGASFSDLRDVRDHGYNGTFQVGAPERHDVPDEDVTLETFGTEDLPNMDLDDLDEWRQWAEDQRLNETIGDMQSEYDERFDEMENATLESTYEAHKTIIEVNPHAEERYLEDSEFDSVQDADDLDNDELAEETGHMQTAILSIGGIDPPDLDDPLDIEDGELFAEYPVPDGIDEDTLNPEIHWADGSSEELGEDYWSIESGTFGSNTLTVEEFPIDEDDPAGLELRIFGGGEDGIIDDRISAENPAFQGQTPDVRAIDFNTKSPGSSDRVSMTFRTGDNDFEGVTDIEVFDPEGETIDADLRDDDRGAFETNGSGEHYVRATMGADTGDEFVETFSIRALEDPRSDHPTVRTESTSGDEQLALVGEGLRDAEVTVDDDRVGISAITPGDDTPSRLDVKPDSAMDSSVDNIDVRLLEGSDEATLDTSVETVIHFDDLDEDAAIWRGDPGWWRGEPMEVGETERYGEIDDRGDGKAVIRTFTESDGELSMYVNDDPDWGESTKHSIATSVPSIGIPFLPFSTSGAAGAAGGVVALGSGIVVQRRYLT</sequence>
<evidence type="ECO:0000256" key="2">
    <source>
        <dbReference type="SAM" id="MobiDB-lite"/>
    </source>
</evidence>
<feature type="region of interest" description="Disordered" evidence="2">
    <location>
        <begin position="129"/>
        <end position="156"/>
    </location>
</feature>
<dbReference type="EMBL" id="FTNP01000008">
    <property type="protein sequence ID" value="SIS05209.1"/>
    <property type="molecule type" value="Genomic_DNA"/>
</dbReference>
<proteinExistence type="predicted"/>
<dbReference type="Proteomes" id="UP000187321">
    <property type="component" value="Plasmid unnamed2"/>
</dbReference>
<dbReference type="Proteomes" id="UP000185687">
    <property type="component" value="Unassembled WGS sequence"/>
</dbReference>
<reference evidence="4 5" key="2">
    <citation type="submission" date="2017-01" db="EMBL/GenBank/DDBJ databases">
        <authorList>
            <person name="Mah S.A."/>
            <person name="Swanson W.J."/>
            <person name="Moy G.W."/>
            <person name="Vacquier V.D."/>
        </authorList>
    </citation>
    <scope>NUCLEOTIDE SEQUENCE [LARGE SCALE GENOMIC DNA]</scope>
    <source>
        <strain evidence="4 5">CGMCC 1.8909</strain>
    </source>
</reference>
<accession>A0A1N7FY10</accession>
<name>A0A1N7FY10_9EURY</name>
<evidence type="ECO:0000256" key="1">
    <source>
        <dbReference type="SAM" id="Coils"/>
    </source>
</evidence>
<evidence type="ECO:0000313" key="5">
    <source>
        <dbReference type="Proteomes" id="UP000185687"/>
    </source>
</evidence>
<evidence type="ECO:0000313" key="6">
    <source>
        <dbReference type="Proteomes" id="UP000187321"/>
    </source>
</evidence>
<dbReference type="EMBL" id="CP019329">
    <property type="protein sequence ID" value="APX98552.1"/>
    <property type="molecule type" value="Genomic_DNA"/>
</dbReference>
<organism evidence="4 5">
    <name type="scientific">Natronorubrum daqingense</name>
    <dbReference type="NCBI Taxonomy" id="588898"/>
    <lineage>
        <taxon>Archaea</taxon>
        <taxon>Methanobacteriati</taxon>
        <taxon>Methanobacteriota</taxon>
        <taxon>Stenosarchaea group</taxon>
        <taxon>Halobacteria</taxon>
        <taxon>Halobacteriales</taxon>
        <taxon>Natrialbaceae</taxon>
        <taxon>Natronorubrum</taxon>
    </lineage>
</organism>
<dbReference type="AlphaFoldDB" id="A0A1N7FY10"/>
<gene>
    <name evidence="3" type="ORF">BB347_17765</name>
    <name evidence="4" type="ORF">SAMN05421809_3559</name>
</gene>
<protein>
    <submittedName>
        <fullName evidence="4">Uncharacterized protein</fullName>
    </submittedName>
</protein>
<keyword evidence="3" id="KW-0614">Plasmid</keyword>
<evidence type="ECO:0000313" key="4">
    <source>
        <dbReference type="EMBL" id="SIS05209.1"/>
    </source>
</evidence>
<geneLocation type="plasmid" evidence="3">
    <name>unnamed2</name>
</geneLocation>
<feature type="coiled-coil region" evidence="1">
    <location>
        <begin position="306"/>
        <end position="333"/>
    </location>
</feature>
<keyword evidence="5" id="KW-1185">Reference proteome</keyword>
<keyword evidence="1" id="KW-0175">Coiled coil</keyword>
<reference evidence="3 6" key="1">
    <citation type="submission" date="2017-01" db="EMBL/GenBank/DDBJ databases">
        <title>Complete genome sequence of Haloterrigena daqingensis type strain (JX313T).</title>
        <authorList>
            <person name="Shuang W."/>
        </authorList>
    </citation>
    <scope>NUCLEOTIDE SEQUENCE [LARGE SCALE GENOMIC DNA]</scope>
    <source>
        <strain evidence="6">JX313</strain>
        <strain evidence="3">JX313T</strain>
        <plasmid evidence="6">Plasmid unnamed2</plasmid>
        <plasmid evidence="3">unnamed2</plasmid>
    </source>
</reference>
<dbReference type="KEGG" id="hda:BB347_17765"/>